<keyword evidence="1" id="KW-0812">Transmembrane</keyword>
<accession>A0A9X8R5M6</accession>
<keyword evidence="4" id="KW-1185">Reference proteome</keyword>
<dbReference type="AlphaFoldDB" id="A0A9X8R5M6"/>
<name>A0A9X8R5M6_9CORY</name>
<organism evidence="3 4">
    <name type="scientific">Corynebacterium afermentans</name>
    <dbReference type="NCBI Taxonomy" id="38286"/>
    <lineage>
        <taxon>Bacteria</taxon>
        <taxon>Bacillati</taxon>
        <taxon>Actinomycetota</taxon>
        <taxon>Actinomycetes</taxon>
        <taxon>Mycobacteriales</taxon>
        <taxon>Corynebacteriaceae</taxon>
        <taxon>Corynebacterium</taxon>
    </lineage>
</organism>
<feature type="transmembrane region" description="Helical" evidence="1">
    <location>
        <begin position="114"/>
        <end position="136"/>
    </location>
</feature>
<evidence type="ECO:0000313" key="3">
    <source>
        <dbReference type="EMBL" id="SIQ49174.1"/>
    </source>
</evidence>
<evidence type="ECO:0000256" key="1">
    <source>
        <dbReference type="SAM" id="Phobius"/>
    </source>
</evidence>
<dbReference type="RefSeq" id="WP_063937135.1">
    <property type="nucleotide sequence ID" value="NZ_FTMH01000016.1"/>
</dbReference>
<sequence length="146" mass="15347">MKKFAAAALAATMTLPLGAVEAQAASNTMTNYNFGCRVVTPLGTDNTTPDEAEQFLANDPEKLANAVMTSSYLAEAFGSSDSAAIEGRETVNAYQACVDRKNYKTTPMTDGTKAGIIAGTVILGLLALGGAAWPFIQPMVQQYLPF</sequence>
<keyword evidence="1" id="KW-1133">Transmembrane helix</keyword>
<keyword evidence="2" id="KW-0732">Signal</keyword>
<gene>
    <name evidence="3" type="ORF">SAMN05421802_11611</name>
</gene>
<evidence type="ECO:0008006" key="5">
    <source>
        <dbReference type="Google" id="ProtNLM"/>
    </source>
</evidence>
<protein>
    <recommendedName>
        <fullName evidence="5">Secreted protein</fullName>
    </recommendedName>
</protein>
<feature type="signal peptide" evidence="2">
    <location>
        <begin position="1"/>
        <end position="24"/>
    </location>
</feature>
<evidence type="ECO:0000313" key="4">
    <source>
        <dbReference type="Proteomes" id="UP000185547"/>
    </source>
</evidence>
<comment type="caution">
    <text evidence="3">The sequence shown here is derived from an EMBL/GenBank/DDBJ whole genome shotgun (WGS) entry which is preliminary data.</text>
</comment>
<feature type="chain" id="PRO_5040806247" description="Secreted protein" evidence="2">
    <location>
        <begin position="25"/>
        <end position="146"/>
    </location>
</feature>
<dbReference type="Proteomes" id="UP000185547">
    <property type="component" value="Unassembled WGS sequence"/>
</dbReference>
<dbReference type="EMBL" id="FTMH01000016">
    <property type="protein sequence ID" value="SIQ49174.1"/>
    <property type="molecule type" value="Genomic_DNA"/>
</dbReference>
<reference evidence="3 4" key="1">
    <citation type="submission" date="2017-01" db="EMBL/GenBank/DDBJ databases">
        <authorList>
            <person name="Varghese N."/>
            <person name="Submissions S."/>
        </authorList>
    </citation>
    <scope>NUCLEOTIDE SEQUENCE [LARGE SCALE GENOMIC DNA]</scope>
    <source>
        <strain evidence="3 4">DSM 44280</strain>
    </source>
</reference>
<proteinExistence type="predicted"/>
<keyword evidence="1" id="KW-0472">Membrane</keyword>
<evidence type="ECO:0000256" key="2">
    <source>
        <dbReference type="SAM" id="SignalP"/>
    </source>
</evidence>